<protein>
    <recommendedName>
        <fullName evidence="2">SMP-30/Gluconolactonase/LRE-like region domain-containing protein</fullName>
    </recommendedName>
</protein>
<keyword evidence="4" id="KW-1185">Reference proteome</keyword>
<dbReference type="InterPro" id="IPR005511">
    <property type="entry name" value="SMP-30"/>
</dbReference>
<dbReference type="PANTHER" id="PTHR10907:SF66">
    <property type="entry name" value="MIP34848P1-RELATED"/>
    <property type="match status" value="1"/>
</dbReference>
<name>A0ABN8I639_9NEOP</name>
<dbReference type="EMBL" id="OW152829">
    <property type="protein sequence ID" value="CAH2046718.1"/>
    <property type="molecule type" value="Genomic_DNA"/>
</dbReference>
<sequence length="305" mass="33886">MSVIVQKITEPVLLGESPHWDDRHQALFFICVQGKTINKYVPSTGEHTKTQIDGRIGFILPVEGATDQYVVGVEHKFLLIQWDGEEGSKAPVLRELGEVDQEISSTRLNDGKADPKGRLFAGTMGYVQGSAGQFQENKGSLFRLDRRGIVKMSDGVAISNGLTWDLKEKAFYFIDSLEFKIRRYDYDVDTGEISNRSYIFDLKEKNIAGMPDGMTIDTDGNLWVAVFDGSRVLKIDPRLGHLLQEVPIPAKQVTSVAFGGRNLDILFVTTARLKINEEQEPPCGATFMVTGLGAKGHPHVNFKLP</sequence>
<evidence type="ECO:0000259" key="2">
    <source>
        <dbReference type="Pfam" id="PF08450"/>
    </source>
</evidence>
<dbReference type="Proteomes" id="UP000837857">
    <property type="component" value="Chromosome 17"/>
</dbReference>
<reference evidence="3" key="1">
    <citation type="submission" date="2022-03" db="EMBL/GenBank/DDBJ databases">
        <authorList>
            <person name="Martin H S."/>
        </authorList>
    </citation>
    <scope>NUCLEOTIDE SEQUENCE</scope>
</reference>
<evidence type="ECO:0000256" key="1">
    <source>
        <dbReference type="ARBA" id="ARBA00008853"/>
    </source>
</evidence>
<gene>
    <name evidence="3" type="ORF">IPOD504_LOCUS5458</name>
</gene>
<dbReference type="Pfam" id="PF08450">
    <property type="entry name" value="SGL"/>
    <property type="match status" value="1"/>
</dbReference>
<dbReference type="InterPro" id="IPR013658">
    <property type="entry name" value="SGL"/>
</dbReference>
<dbReference type="InterPro" id="IPR011042">
    <property type="entry name" value="6-blade_b-propeller_TolB-like"/>
</dbReference>
<feature type="non-terminal residue" evidence="3">
    <location>
        <position position="1"/>
    </location>
</feature>
<feature type="domain" description="SMP-30/Gluconolactonase/LRE-like region" evidence="2">
    <location>
        <begin position="14"/>
        <end position="272"/>
    </location>
</feature>
<accession>A0ABN8I639</accession>
<dbReference type="PANTHER" id="PTHR10907">
    <property type="entry name" value="REGUCALCIN"/>
    <property type="match status" value="1"/>
</dbReference>
<evidence type="ECO:0000313" key="4">
    <source>
        <dbReference type="Proteomes" id="UP000837857"/>
    </source>
</evidence>
<dbReference type="Gene3D" id="2.120.10.30">
    <property type="entry name" value="TolB, C-terminal domain"/>
    <property type="match status" value="1"/>
</dbReference>
<comment type="similarity">
    <text evidence="1">Belongs to the SMP-30/CGR1 family.</text>
</comment>
<organism evidence="3 4">
    <name type="scientific">Iphiclides podalirius</name>
    <name type="common">scarce swallowtail</name>
    <dbReference type="NCBI Taxonomy" id="110791"/>
    <lineage>
        <taxon>Eukaryota</taxon>
        <taxon>Metazoa</taxon>
        <taxon>Ecdysozoa</taxon>
        <taxon>Arthropoda</taxon>
        <taxon>Hexapoda</taxon>
        <taxon>Insecta</taxon>
        <taxon>Pterygota</taxon>
        <taxon>Neoptera</taxon>
        <taxon>Endopterygota</taxon>
        <taxon>Lepidoptera</taxon>
        <taxon>Glossata</taxon>
        <taxon>Ditrysia</taxon>
        <taxon>Papilionoidea</taxon>
        <taxon>Papilionidae</taxon>
        <taxon>Papilioninae</taxon>
        <taxon>Iphiclides</taxon>
    </lineage>
</organism>
<evidence type="ECO:0000313" key="3">
    <source>
        <dbReference type="EMBL" id="CAH2046718.1"/>
    </source>
</evidence>
<dbReference type="SUPFAM" id="SSF63829">
    <property type="entry name" value="Calcium-dependent phosphotriesterase"/>
    <property type="match status" value="1"/>
</dbReference>
<dbReference type="PRINTS" id="PR01790">
    <property type="entry name" value="SMP30FAMILY"/>
</dbReference>
<proteinExistence type="inferred from homology"/>